<name>A0A6J0N3R3_RAPSA</name>
<dbReference type="KEGG" id="rsz:108849997"/>
<organism evidence="2 3">
    <name type="scientific">Raphanus sativus</name>
    <name type="common">Radish</name>
    <name type="synonym">Raphanus raphanistrum var. sativus</name>
    <dbReference type="NCBI Taxonomy" id="3726"/>
    <lineage>
        <taxon>Eukaryota</taxon>
        <taxon>Viridiplantae</taxon>
        <taxon>Streptophyta</taxon>
        <taxon>Embryophyta</taxon>
        <taxon>Tracheophyta</taxon>
        <taxon>Spermatophyta</taxon>
        <taxon>Magnoliopsida</taxon>
        <taxon>eudicotyledons</taxon>
        <taxon>Gunneridae</taxon>
        <taxon>Pentapetalae</taxon>
        <taxon>rosids</taxon>
        <taxon>malvids</taxon>
        <taxon>Brassicales</taxon>
        <taxon>Brassicaceae</taxon>
        <taxon>Brassiceae</taxon>
        <taxon>Raphanus</taxon>
    </lineage>
</organism>
<dbReference type="PANTHER" id="PTHR33116:SF84">
    <property type="entry name" value="RNA-DIRECTED DNA POLYMERASE"/>
    <property type="match status" value="1"/>
</dbReference>
<dbReference type="PANTHER" id="PTHR33116">
    <property type="entry name" value="REVERSE TRANSCRIPTASE ZINC-BINDING DOMAIN-CONTAINING PROTEIN-RELATED-RELATED"/>
    <property type="match status" value="1"/>
</dbReference>
<gene>
    <name evidence="3" type="primary">LOC108849997</name>
</gene>
<dbReference type="RefSeq" id="XP_018479094.1">
    <property type="nucleotide sequence ID" value="XM_018623592.1"/>
</dbReference>
<evidence type="ECO:0000259" key="1">
    <source>
        <dbReference type="Pfam" id="PF13966"/>
    </source>
</evidence>
<protein>
    <submittedName>
        <fullName evidence="3">Uncharacterized protein LOC108849997</fullName>
    </submittedName>
</protein>
<dbReference type="Proteomes" id="UP000504610">
    <property type="component" value="Chromosome 1"/>
</dbReference>
<reference evidence="3" key="2">
    <citation type="submission" date="2025-08" db="UniProtKB">
        <authorList>
            <consortium name="RefSeq"/>
        </authorList>
    </citation>
    <scope>IDENTIFICATION</scope>
    <source>
        <tissue evidence="3">Leaf</tissue>
    </source>
</reference>
<sequence length="308" mass="35428">MEDSPRLSKAMRSMIEIKSMLVDFMKCRVGNGLNAMFWFDSWSDLGPLIDFVGHTGPRQLRLRLPSLVADAVLNGDWFLPSARSPQAETLQITLTTLQPPSQEAGEDQFLWIQANGSYGTSFSSRVTWECIRVSTLIQPWHKVIWFKEHIPRNSFISWLALLRRLPTRDRLRRWGMTVPEECVLCSAAPETHHHLFFECSYSASVWNYYARKVWSNPPPDIHSAAAWINCSRSSSPQERCIIKLMFQSSIYLIWKERNSRIFTGQSLPAQTVRAAVDRQIRDRLLSVKPSQSLQPSLLQVFFACTRPP</sequence>
<dbReference type="GeneID" id="108849997"/>
<reference evidence="2" key="1">
    <citation type="journal article" date="2019" name="Database">
        <title>The radish genome database (RadishGD): an integrated information resource for radish genomics.</title>
        <authorList>
            <person name="Yu H.J."/>
            <person name="Baek S."/>
            <person name="Lee Y.J."/>
            <person name="Cho A."/>
            <person name="Mun J.H."/>
        </authorList>
    </citation>
    <scope>NUCLEOTIDE SEQUENCE [LARGE SCALE GENOMIC DNA]</scope>
    <source>
        <strain evidence="2">cv. WK10039</strain>
    </source>
</reference>
<evidence type="ECO:0000313" key="3">
    <source>
        <dbReference type="RefSeq" id="XP_018479094.1"/>
    </source>
</evidence>
<evidence type="ECO:0000313" key="2">
    <source>
        <dbReference type="Proteomes" id="UP000504610"/>
    </source>
</evidence>
<dbReference type="OrthoDB" id="1109840at2759"/>
<feature type="domain" description="Reverse transcriptase zinc-binding" evidence="1">
    <location>
        <begin position="122"/>
        <end position="206"/>
    </location>
</feature>
<accession>A0A6J0N3R3</accession>
<keyword evidence="2" id="KW-1185">Reference proteome</keyword>
<dbReference type="AlphaFoldDB" id="A0A6J0N3R3"/>
<dbReference type="InterPro" id="IPR026960">
    <property type="entry name" value="RVT-Znf"/>
</dbReference>
<proteinExistence type="predicted"/>
<dbReference type="Pfam" id="PF13966">
    <property type="entry name" value="zf-RVT"/>
    <property type="match status" value="1"/>
</dbReference>